<dbReference type="Gene3D" id="3.40.50.300">
    <property type="entry name" value="P-loop containing nucleotide triphosphate hydrolases"/>
    <property type="match status" value="1"/>
</dbReference>
<proteinExistence type="inferred from homology"/>
<keyword evidence="1" id="KW-0378">Hydrolase</keyword>
<dbReference type="GO" id="GO:0006310">
    <property type="term" value="P:DNA recombination"/>
    <property type="evidence" value="ECO:0007669"/>
    <property type="project" value="UniProtKB-KW"/>
</dbReference>
<feature type="compositionally biased region" description="Basic residues" evidence="2">
    <location>
        <begin position="1"/>
        <end position="10"/>
    </location>
</feature>
<dbReference type="Pfam" id="PF05970">
    <property type="entry name" value="PIF1"/>
    <property type="match status" value="1"/>
</dbReference>
<evidence type="ECO:0000259" key="3">
    <source>
        <dbReference type="Pfam" id="PF05970"/>
    </source>
</evidence>
<evidence type="ECO:0000313" key="5">
    <source>
        <dbReference type="Proteomes" id="UP000827892"/>
    </source>
</evidence>
<dbReference type="EMBL" id="CP090896">
    <property type="protein sequence ID" value="ULT81493.1"/>
    <property type="molecule type" value="Genomic_DNA"/>
</dbReference>
<dbReference type="SUPFAM" id="SSF52540">
    <property type="entry name" value="P-loop containing nucleoside triphosphate hydrolases"/>
    <property type="match status" value="1"/>
</dbReference>
<dbReference type="InterPro" id="IPR010285">
    <property type="entry name" value="DNA_helicase_pif1-like_DEAD"/>
</dbReference>
<feature type="compositionally biased region" description="Basic and acidic residues" evidence="2">
    <location>
        <begin position="188"/>
        <end position="206"/>
    </location>
</feature>
<dbReference type="GO" id="GO:0016787">
    <property type="term" value="F:hydrolase activity"/>
    <property type="evidence" value="ECO:0007669"/>
    <property type="project" value="UniProtKB-KW"/>
</dbReference>
<feature type="compositionally biased region" description="Basic residues" evidence="2">
    <location>
        <begin position="77"/>
        <end position="89"/>
    </location>
</feature>
<feature type="domain" description="DNA helicase Pif1-like DEAD-box helicase" evidence="3">
    <location>
        <begin position="297"/>
        <end position="341"/>
    </location>
</feature>
<evidence type="ECO:0000256" key="1">
    <source>
        <dbReference type="RuleBase" id="RU363044"/>
    </source>
</evidence>
<feature type="compositionally biased region" description="Basic and acidic residues" evidence="2">
    <location>
        <begin position="135"/>
        <end position="146"/>
    </location>
</feature>
<name>A0AAE9CTZ0_CAEBR</name>
<dbReference type="GO" id="GO:0005524">
    <property type="term" value="F:ATP binding"/>
    <property type="evidence" value="ECO:0007669"/>
    <property type="project" value="UniProtKB-KW"/>
</dbReference>
<keyword evidence="1" id="KW-0067">ATP-binding</keyword>
<comment type="catalytic activity">
    <reaction evidence="1">
        <text>ATP + H2O = ADP + phosphate + H(+)</text>
        <dbReference type="Rhea" id="RHEA:13065"/>
        <dbReference type="ChEBI" id="CHEBI:15377"/>
        <dbReference type="ChEBI" id="CHEBI:15378"/>
        <dbReference type="ChEBI" id="CHEBI:30616"/>
        <dbReference type="ChEBI" id="CHEBI:43474"/>
        <dbReference type="ChEBI" id="CHEBI:456216"/>
        <dbReference type="EC" id="5.6.2.3"/>
    </reaction>
</comment>
<feature type="compositionally biased region" description="Low complexity" evidence="2">
    <location>
        <begin position="35"/>
        <end position="44"/>
    </location>
</feature>
<sequence length="350" mass="40104">MAKRTKKPKSKQPTARVGRPRTRAVKDKAREVGATTSTSSTSTTKPSQKRRLAMKKAETAEKKLQRKDEESEEITAKRRRLDAIRKRKARVEETEEEHKKRTSSNKERTSRARSEETEDQYRRRKSSNRVSTSRARSEETEGERIRRMLANAERTFKARSEGTETDTLKRRAQNKEHMTVTRSTESPKASESRKEADRKRHNSHVTEDCGIARKDVKVEENYLGKIFVDDFSEDFLYKHLPKEKAEALAYNDLIDRMNAMGEKLDKWMSLGYERIIPDDVIDFDYCSKEGDRMRSTLVAEQEEVVKAVLDAVKSGGGLIYVDGPGGSGKTYVYLTLINILQVSFLGLAMV</sequence>
<keyword evidence="1" id="KW-0233">DNA recombination</keyword>
<feature type="region of interest" description="Disordered" evidence="2">
    <location>
        <begin position="1"/>
        <end position="206"/>
    </location>
</feature>
<dbReference type="AlphaFoldDB" id="A0AAE9CTZ0"/>
<keyword evidence="1" id="KW-0347">Helicase</keyword>
<organism evidence="4 5">
    <name type="scientific">Caenorhabditis briggsae</name>
    <dbReference type="NCBI Taxonomy" id="6238"/>
    <lineage>
        <taxon>Eukaryota</taxon>
        <taxon>Metazoa</taxon>
        <taxon>Ecdysozoa</taxon>
        <taxon>Nematoda</taxon>
        <taxon>Chromadorea</taxon>
        <taxon>Rhabditida</taxon>
        <taxon>Rhabditina</taxon>
        <taxon>Rhabditomorpha</taxon>
        <taxon>Rhabditoidea</taxon>
        <taxon>Rhabditidae</taxon>
        <taxon>Peloderinae</taxon>
        <taxon>Caenorhabditis</taxon>
    </lineage>
</organism>
<gene>
    <name evidence="4" type="ORF">L3Y34_011436</name>
</gene>
<reference evidence="4 5" key="1">
    <citation type="submission" date="2022-05" db="EMBL/GenBank/DDBJ databases">
        <title>Chromosome-level reference genomes for two strains of Caenorhabditis briggsae: an improved platform for comparative genomics.</title>
        <authorList>
            <person name="Stevens L."/>
            <person name="Andersen E.C."/>
        </authorList>
    </citation>
    <scope>NUCLEOTIDE SEQUENCE [LARGE SCALE GENOMIC DNA]</scope>
    <source>
        <strain evidence="4">QX1410_ONT</strain>
        <tissue evidence="4">Whole-organism</tissue>
    </source>
</reference>
<feature type="compositionally biased region" description="Basic and acidic residues" evidence="2">
    <location>
        <begin position="55"/>
        <end position="69"/>
    </location>
</feature>
<dbReference type="Proteomes" id="UP000827892">
    <property type="component" value="Chromosome X"/>
</dbReference>
<dbReference type="InterPro" id="IPR027417">
    <property type="entry name" value="P-loop_NTPase"/>
</dbReference>
<dbReference type="GO" id="GO:0000723">
    <property type="term" value="P:telomere maintenance"/>
    <property type="evidence" value="ECO:0007669"/>
    <property type="project" value="InterPro"/>
</dbReference>
<dbReference type="GO" id="GO:0043139">
    <property type="term" value="F:5'-3' DNA helicase activity"/>
    <property type="evidence" value="ECO:0007669"/>
    <property type="project" value="UniProtKB-EC"/>
</dbReference>
<feature type="compositionally biased region" description="Basic and acidic residues" evidence="2">
    <location>
        <begin position="90"/>
        <end position="121"/>
    </location>
</feature>
<accession>A0AAE9CTZ0</accession>
<evidence type="ECO:0000256" key="2">
    <source>
        <dbReference type="SAM" id="MobiDB-lite"/>
    </source>
</evidence>
<dbReference type="GO" id="GO:0006281">
    <property type="term" value="P:DNA repair"/>
    <property type="evidence" value="ECO:0007669"/>
    <property type="project" value="UniProtKB-KW"/>
</dbReference>
<feature type="compositionally biased region" description="Basic and acidic residues" evidence="2">
    <location>
        <begin position="154"/>
        <end position="179"/>
    </location>
</feature>
<keyword evidence="1" id="KW-0547">Nucleotide-binding</keyword>
<protein>
    <recommendedName>
        <fullName evidence="1">ATP-dependent DNA helicase</fullName>
        <ecNumber evidence="1">5.6.2.3</ecNumber>
    </recommendedName>
</protein>
<comment type="cofactor">
    <cofactor evidence="1">
        <name>Mg(2+)</name>
        <dbReference type="ChEBI" id="CHEBI:18420"/>
    </cofactor>
</comment>
<evidence type="ECO:0000313" key="4">
    <source>
        <dbReference type="EMBL" id="ULT81493.1"/>
    </source>
</evidence>
<keyword evidence="1" id="KW-0234">DNA repair</keyword>
<keyword evidence="1" id="KW-0227">DNA damage</keyword>
<dbReference type="EC" id="5.6.2.3" evidence="1"/>
<comment type="similarity">
    <text evidence="1">Belongs to the helicase family.</text>
</comment>